<dbReference type="Proteomes" id="UP000681340">
    <property type="component" value="Unassembled WGS sequence"/>
</dbReference>
<evidence type="ECO:0000313" key="2">
    <source>
        <dbReference type="EMBL" id="GIM75312.1"/>
    </source>
</evidence>
<proteinExistence type="predicted"/>
<feature type="region of interest" description="Disordered" evidence="1">
    <location>
        <begin position="46"/>
        <end position="68"/>
    </location>
</feature>
<protein>
    <submittedName>
        <fullName evidence="2">Uncharacterized protein</fullName>
    </submittedName>
</protein>
<name>A0A919VTJ0_9ACTN</name>
<dbReference type="AlphaFoldDB" id="A0A919VTJ0"/>
<reference evidence="2" key="1">
    <citation type="submission" date="2021-03" db="EMBL/GenBank/DDBJ databases">
        <title>Whole genome shotgun sequence of Actinoplanes auranticolor NBRC 12245.</title>
        <authorList>
            <person name="Komaki H."/>
            <person name="Tamura T."/>
        </authorList>
    </citation>
    <scope>NUCLEOTIDE SEQUENCE</scope>
    <source>
        <strain evidence="2">NBRC 12245</strain>
    </source>
</reference>
<evidence type="ECO:0000313" key="3">
    <source>
        <dbReference type="Proteomes" id="UP000681340"/>
    </source>
</evidence>
<keyword evidence="3" id="KW-1185">Reference proteome</keyword>
<sequence>MTSIDKFLVVQPRLGRQEPSEPLCRRPHRRALVELRAPDVAWRAEKDRRSMSNAIAGRGRAASGPRGSAARRSLVAKAAAEGNFEITLTWGADQAHQPE</sequence>
<feature type="compositionally biased region" description="Low complexity" evidence="1">
    <location>
        <begin position="56"/>
        <end position="68"/>
    </location>
</feature>
<gene>
    <name evidence="2" type="ORF">Aau02nite_65250</name>
</gene>
<accession>A0A919VTJ0</accession>
<comment type="caution">
    <text evidence="2">The sequence shown here is derived from an EMBL/GenBank/DDBJ whole genome shotgun (WGS) entry which is preliminary data.</text>
</comment>
<dbReference type="EMBL" id="BOQL01000056">
    <property type="protein sequence ID" value="GIM75312.1"/>
    <property type="molecule type" value="Genomic_DNA"/>
</dbReference>
<evidence type="ECO:0000256" key="1">
    <source>
        <dbReference type="SAM" id="MobiDB-lite"/>
    </source>
</evidence>
<organism evidence="2 3">
    <name type="scientific">Actinoplanes auranticolor</name>
    <dbReference type="NCBI Taxonomy" id="47988"/>
    <lineage>
        <taxon>Bacteria</taxon>
        <taxon>Bacillati</taxon>
        <taxon>Actinomycetota</taxon>
        <taxon>Actinomycetes</taxon>
        <taxon>Micromonosporales</taxon>
        <taxon>Micromonosporaceae</taxon>
        <taxon>Actinoplanes</taxon>
    </lineage>
</organism>